<sequence>MSLPNKKLRSVDSLLYRLPKTERPICSLMNRFHILGKKENHMPKYSINWESYNTRHKKSISDFSYFPSLNQNSSVSKISFNRKDSIRLSVLKNSLCYFKATHNRHSLPRNIT</sequence>
<name>A0A1R2AQG3_9CILI</name>
<dbReference type="AlphaFoldDB" id="A0A1R2AQG3"/>
<accession>A0A1R2AQG3</accession>
<gene>
    <name evidence="1" type="ORF">SteCoe_36343</name>
</gene>
<protein>
    <submittedName>
        <fullName evidence="1">Uncharacterized protein</fullName>
    </submittedName>
</protein>
<evidence type="ECO:0000313" key="2">
    <source>
        <dbReference type="Proteomes" id="UP000187209"/>
    </source>
</evidence>
<keyword evidence="2" id="KW-1185">Reference proteome</keyword>
<evidence type="ECO:0000313" key="1">
    <source>
        <dbReference type="EMBL" id="OMJ66726.1"/>
    </source>
</evidence>
<reference evidence="1 2" key="1">
    <citation type="submission" date="2016-11" db="EMBL/GenBank/DDBJ databases">
        <title>The macronuclear genome of Stentor coeruleus: a giant cell with tiny introns.</title>
        <authorList>
            <person name="Slabodnick M."/>
            <person name="Ruby J.G."/>
            <person name="Reiff S.B."/>
            <person name="Swart E.C."/>
            <person name="Gosai S."/>
            <person name="Prabakaran S."/>
            <person name="Witkowska E."/>
            <person name="Larue G.E."/>
            <person name="Fisher S."/>
            <person name="Freeman R.M."/>
            <person name="Gunawardena J."/>
            <person name="Chu W."/>
            <person name="Stover N.A."/>
            <person name="Gregory B.D."/>
            <person name="Nowacki M."/>
            <person name="Derisi J."/>
            <person name="Roy S.W."/>
            <person name="Marshall W.F."/>
            <person name="Sood P."/>
        </authorList>
    </citation>
    <scope>NUCLEOTIDE SEQUENCE [LARGE SCALE GENOMIC DNA]</scope>
    <source>
        <strain evidence="1">WM001</strain>
    </source>
</reference>
<organism evidence="1 2">
    <name type="scientific">Stentor coeruleus</name>
    <dbReference type="NCBI Taxonomy" id="5963"/>
    <lineage>
        <taxon>Eukaryota</taxon>
        <taxon>Sar</taxon>
        <taxon>Alveolata</taxon>
        <taxon>Ciliophora</taxon>
        <taxon>Postciliodesmatophora</taxon>
        <taxon>Heterotrichea</taxon>
        <taxon>Heterotrichida</taxon>
        <taxon>Stentoridae</taxon>
        <taxon>Stentor</taxon>
    </lineage>
</organism>
<dbReference type="Proteomes" id="UP000187209">
    <property type="component" value="Unassembled WGS sequence"/>
</dbReference>
<proteinExistence type="predicted"/>
<comment type="caution">
    <text evidence="1">The sequence shown here is derived from an EMBL/GenBank/DDBJ whole genome shotgun (WGS) entry which is preliminary data.</text>
</comment>
<dbReference type="EMBL" id="MPUH01001649">
    <property type="protein sequence ID" value="OMJ66726.1"/>
    <property type="molecule type" value="Genomic_DNA"/>
</dbReference>